<gene>
    <name evidence="3" type="ORF">EY643_17245</name>
</gene>
<dbReference type="GO" id="GO:0050660">
    <property type="term" value="F:flavin adenine dinucleotide binding"/>
    <property type="evidence" value="ECO:0007669"/>
    <property type="project" value="TreeGrafter"/>
</dbReference>
<dbReference type="EMBL" id="CP036422">
    <property type="protein sequence ID" value="QFU77264.1"/>
    <property type="molecule type" value="Genomic_DNA"/>
</dbReference>
<dbReference type="InterPro" id="IPR036188">
    <property type="entry name" value="FAD/NAD-bd_sf"/>
</dbReference>
<dbReference type="AlphaFoldDB" id="A0A5P9NPQ7"/>
<dbReference type="OrthoDB" id="9773233at2"/>
<organism evidence="3 4">
    <name type="scientific">Halioglobus maricola</name>
    <dbReference type="NCBI Taxonomy" id="2601894"/>
    <lineage>
        <taxon>Bacteria</taxon>
        <taxon>Pseudomonadati</taxon>
        <taxon>Pseudomonadota</taxon>
        <taxon>Gammaproteobacteria</taxon>
        <taxon>Cellvibrionales</taxon>
        <taxon>Halieaceae</taxon>
        <taxon>Halioglobus</taxon>
    </lineage>
</organism>
<feature type="region of interest" description="Disordered" evidence="2">
    <location>
        <begin position="311"/>
        <end position="330"/>
    </location>
</feature>
<dbReference type="InterPro" id="IPR050982">
    <property type="entry name" value="Auxin_biosynth/cation_transpt"/>
</dbReference>
<dbReference type="PROSITE" id="PS51257">
    <property type="entry name" value="PROKAR_LIPOPROTEIN"/>
    <property type="match status" value="1"/>
</dbReference>
<dbReference type="PRINTS" id="PR00411">
    <property type="entry name" value="PNDRDTASEI"/>
</dbReference>
<dbReference type="Gene3D" id="3.50.50.60">
    <property type="entry name" value="FAD/NAD(P)-binding domain"/>
    <property type="match status" value="2"/>
</dbReference>
<dbReference type="KEGG" id="halc:EY643_17245"/>
<evidence type="ECO:0000256" key="1">
    <source>
        <dbReference type="ARBA" id="ARBA00023002"/>
    </source>
</evidence>
<keyword evidence="1" id="KW-0560">Oxidoreductase</keyword>
<dbReference type="Pfam" id="PF13738">
    <property type="entry name" value="Pyr_redox_3"/>
    <property type="match status" value="1"/>
</dbReference>
<dbReference type="PANTHER" id="PTHR43539">
    <property type="entry name" value="FLAVIN-BINDING MONOOXYGENASE-LIKE PROTEIN (AFU_ORTHOLOGUE AFUA_4G09220)"/>
    <property type="match status" value="1"/>
</dbReference>
<dbReference type="Proteomes" id="UP000326287">
    <property type="component" value="Chromosome"/>
</dbReference>
<evidence type="ECO:0000256" key="2">
    <source>
        <dbReference type="SAM" id="MobiDB-lite"/>
    </source>
</evidence>
<protein>
    <submittedName>
        <fullName evidence="3">Pyridine nucleotide-disulfide oxidoreductase</fullName>
    </submittedName>
</protein>
<proteinExistence type="predicted"/>
<accession>A0A5P9NPQ7</accession>
<evidence type="ECO:0000313" key="3">
    <source>
        <dbReference type="EMBL" id="QFU77264.1"/>
    </source>
</evidence>
<evidence type="ECO:0000313" key="4">
    <source>
        <dbReference type="Proteomes" id="UP000326287"/>
    </source>
</evidence>
<dbReference type="GO" id="GO:0004497">
    <property type="term" value="F:monooxygenase activity"/>
    <property type="evidence" value="ECO:0007669"/>
    <property type="project" value="TreeGrafter"/>
</dbReference>
<keyword evidence="4" id="KW-1185">Reference proteome</keyword>
<dbReference type="SUPFAM" id="SSF51905">
    <property type="entry name" value="FAD/NAD(P)-binding domain"/>
    <property type="match status" value="2"/>
</dbReference>
<sequence length="431" mass="47600">MNAKLYTTPPRLTTVVVVGAGQAGLSCSHYLSRFGIDHVVLERGEVANSWRTERWDSLRLLTPNWQSQLPGMGYSGDNPDGYMHMGEVVDFISGYARQSEAPVQVQTRVTGVEPVGSGYRVKTNCGDWHCMSIIVASGAFSTPTIPRFSEGMGAQVEQLDTHRYRNPDRLAPGGVLVVGAAASGAQIAREISRSGRKVLLATGEHVRMPRRYRGKDIQYWMDATGLLDEDWEQVDDVRRVRRLPSAQLMGSDDFADLDLNSLQAEGVEVVGRLAGARDGRLQFSGGLANVVRLADLKLNRMLDRIDQYIESSPDGAGAQGPATRTEPTQLASNQRLEMELASEGISTVIWATGYRPDYSWLDLPVMDARGMPRHNGGVTELPGVYLMGLPFMRRRRSSFMSGAGEDALDICHHLLAYLGRPVEWYWQKKTA</sequence>
<dbReference type="RefSeq" id="WP_153240409.1">
    <property type="nucleotide sequence ID" value="NZ_CP036422.1"/>
</dbReference>
<dbReference type="PANTHER" id="PTHR43539:SF78">
    <property type="entry name" value="FLAVIN-CONTAINING MONOOXYGENASE"/>
    <property type="match status" value="1"/>
</dbReference>
<reference evidence="3 4" key="1">
    <citation type="submission" date="2019-02" db="EMBL/GenBank/DDBJ databases">
        <authorList>
            <person name="Li S.-H."/>
        </authorList>
    </citation>
    <scope>NUCLEOTIDE SEQUENCE [LARGE SCALE GENOMIC DNA]</scope>
    <source>
        <strain evidence="3 4">IMCC14385</strain>
    </source>
</reference>
<name>A0A5P9NPQ7_9GAMM</name>